<accession>A0ABS3RFE6</accession>
<feature type="region of interest" description="Disordered" evidence="1">
    <location>
        <begin position="49"/>
        <end position="72"/>
    </location>
</feature>
<feature type="compositionally biased region" description="Low complexity" evidence="1">
    <location>
        <begin position="1"/>
        <end position="21"/>
    </location>
</feature>
<name>A0ABS3RFE6_9ACTN</name>
<dbReference type="EMBL" id="JAGEOK010000056">
    <property type="protein sequence ID" value="MBO2444964.1"/>
    <property type="molecule type" value="Genomic_DNA"/>
</dbReference>
<feature type="region of interest" description="Disordered" evidence="1">
    <location>
        <begin position="1"/>
        <end position="23"/>
    </location>
</feature>
<sequence length="94" mass="9986">MYSSDTATTTAPPAETTSSRALWRSSGSCWCIHSGIRHNATAYAAASPTKLSPSSTVPAPRTTGRVSSYRPCRRRFNTGGALDPLHVPSENPAH</sequence>
<keyword evidence="3" id="KW-1185">Reference proteome</keyword>
<proteinExistence type="predicted"/>
<protein>
    <submittedName>
        <fullName evidence="2">Uncharacterized protein</fullName>
    </submittedName>
</protein>
<reference evidence="2 3" key="1">
    <citation type="submission" date="2021-03" db="EMBL/GenBank/DDBJ databases">
        <authorList>
            <person name="Kanchanasin P."/>
            <person name="Saeng-In P."/>
            <person name="Phongsopitanun W."/>
            <person name="Yuki M."/>
            <person name="Kudo T."/>
            <person name="Ohkuma M."/>
            <person name="Tanasupawat S."/>
        </authorList>
    </citation>
    <scope>NUCLEOTIDE SEQUENCE [LARGE SCALE GENOMIC DNA]</scope>
    <source>
        <strain evidence="2 3">L46</strain>
    </source>
</reference>
<dbReference type="Proteomes" id="UP000666915">
    <property type="component" value="Unassembled WGS sequence"/>
</dbReference>
<evidence type="ECO:0000256" key="1">
    <source>
        <dbReference type="SAM" id="MobiDB-lite"/>
    </source>
</evidence>
<evidence type="ECO:0000313" key="2">
    <source>
        <dbReference type="EMBL" id="MBO2444964.1"/>
    </source>
</evidence>
<evidence type="ECO:0000313" key="3">
    <source>
        <dbReference type="Proteomes" id="UP000666915"/>
    </source>
</evidence>
<dbReference type="RefSeq" id="WP_208273889.1">
    <property type="nucleotide sequence ID" value="NZ_JAGEOK010000056.1"/>
</dbReference>
<comment type="caution">
    <text evidence="2">The sequence shown here is derived from an EMBL/GenBank/DDBJ whole genome shotgun (WGS) entry which is preliminary data.</text>
</comment>
<gene>
    <name evidence="2" type="ORF">J4557_46415</name>
</gene>
<organism evidence="2 3">
    <name type="scientific">Actinomadura nitritigenes</name>
    <dbReference type="NCBI Taxonomy" id="134602"/>
    <lineage>
        <taxon>Bacteria</taxon>
        <taxon>Bacillati</taxon>
        <taxon>Actinomycetota</taxon>
        <taxon>Actinomycetes</taxon>
        <taxon>Streptosporangiales</taxon>
        <taxon>Thermomonosporaceae</taxon>
        <taxon>Actinomadura</taxon>
    </lineage>
</organism>